<gene>
    <name evidence="2" type="ORF">LITE_LOCUS22234</name>
</gene>
<evidence type="ECO:0000313" key="3">
    <source>
        <dbReference type="Proteomes" id="UP001154282"/>
    </source>
</evidence>
<organism evidence="2 3">
    <name type="scientific">Linum tenue</name>
    <dbReference type="NCBI Taxonomy" id="586396"/>
    <lineage>
        <taxon>Eukaryota</taxon>
        <taxon>Viridiplantae</taxon>
        <taxon>Streptophyta</taxon>
        <taxon>Embryophyta</taxon>
        <taxon>Tracheophyta</taxon>
        <taxon>Spermatophyta</taxon>
        <taxon>Magnoliopsida</taxon>
        <taxon>eudicotyledons</taxon>
        <taxon>Gunneridae</taxon>
        <taxon>Pentapetalae</taxon>
        <taxon>rosids</taxon>
        <taxon>fabids</taxon>
        <taxon>Malpighiales</taxon>
        <taxon>Linaceae</taxon>
        <taxon>Linum</taxon>
    </lineage>
</organism>
<evidence type="ECO:0000256" key="1">
    <source>
        <dbReference type="SAM" id="Coils"/>
    </source>
</evidence>
<feature type="coiled-coil region" evidence="1">
    <location>
        <begin position="20"/>
        <end position="79"/>
    </location>
</feature>
<protein>
    <submittedName>
        <fullName evidence="2">Uncharacterized protein</fullName>
    </submittedName>
</protein>
<dbReference type="EMBL" id="CAMGYJ010000006">
    <property type="protein sequence ID" value="CAI0429648.1"/>
    <property type="molecule type" value="Genomic_DNA"/>
</dbReference>
<proteinExistence type="predicted"/>
<keyword evidence="1" id="KW-0175">Coiled coil</keyword>
<dbReference type="Proteomes" id="UP001154282">
    <property type="component" value="Unassembled WGS sequence"/>
</dbReference>
<comment type="caution">
    <text evidence="2">The sequence shown here is derived from an EMBL/GenBank/DDBJ whole genome shotgun (WGS) entry which is preliminary data.</text>
</comment>
<name>A0AAV0L6P2_9ROSI</name>
<dbReference type="AlphaFoldDB" id="A0AAV0L6P2"/>
<accession>A0AAV0L6P2</accession>
<reference evidence="2" key="1">
    <citation type="submission" date="2022-08" db="EMBL/GenBank/DDBJ databases">
        <authorList>
            <person name="Gutierrez-Valencia J."/>
        </authorList>
    </citation>
    <scope>NUCLEOTIDE SEQUENCE</scope>
</reference>
<evidence type="ECO:0000313" key="2">
    <source>
        <dbReference type="EMBL" id="CAI0429648.1"/>
    </source>
</evidence>
<sequence>MLRKEKDDAAKLSKVKDEELKKLRGEVKNMTRANKKEDEAAAVGEKGKILVESDEWHKLKKDEAEMRQVKENMDEEAKKYHYIRVKP</sequence>
<keyword evidence="3" id="KW-1185">Reference proteome</keyword>